<proteinExistence type="predicted"/>
<reference evidence="1" key="1">
    <citation type="submission" date="2013-10" db="EMBL/GenBank/DDBJ databases">
        <title>Draft genome sequence of Clostridium botulinum type B strain Osaka05.</title>
        <authorList>
            <person name="Sakaguchi Y."/>
            <person name="Hosomi K."/>
            <person name="Uchiyama J."/>
            <person name="Ogura Y."/>
            <person name="Sakaguchi M."/>
            <person name="Kohda T."/>
            <person name="Mukamoto M."/>
            <person name="Misawa N."/>
            <person name="Matsuzaki S."/>
            <person name="Hayashi T."/>
            <person name="Kozaki S."/>
        </authorList>
    </citation>
    <scope>NUCLEOTIDE SEQUENCE</scope>
    <source>
        <strain evidence="1">Osaka05</strain>
    </source>
</reference>
<gene>
    <name evidence="1" type="ORF">CBO05P1_229</name>
</gene>
<dbReference type="AlphaFoldDB" id="A0A060N8V0"/>
<accession>A0A060N8V0</accession>
<organism evidence="1">
    <name type="scientific">Clostridium botulinum B str. Osaka05</name>
    <dbReference type="NCBI Taxonomy" id="1407017"/>
    <lineage>
        <taxon>Bacteria</taxon>
        <taxon>Bacillati</taxon>
        <taxon>Bacillota</taxon>
        <taxon>Clostridia</taxon>
        <taxon>Eubacteriales</taxon>
        <taxon>Clostridiaceae</taxon>
        <taxon>Clostridium</taxon>
    </lineage>
</organism>
<keyword evidence="1" id="KW-0808">Transferase</keyword>
<dbReference type="Proteomes" id="UP000054164">
    <property type="component" value="Unassembled WGS sequence"/>
</dbReference>
<dbReference type="GO" id="GO:0016301">
    <property type="term" value="F:kinase activity"/>
    <property type="evidence" value="ECO:0007669"/>
    <property type="project" value="UniProtKB-KW"/>
</dbReference>
<dbReference type="RefSeq" id="WP_030032041.1">
    <property type="nucleotide sequence ID" value="NZ_BA000058.1"/>
</dbReference>
<keyword evidence="1" id="KW-0418">Kinase</keyword>
<dbReference type="EMBL" id="BA000058">
    <property type="protein sequence ID" value="BAO04948.1"/>
    <property type="molecule type" value="Genomic_DNA"/>
</dbReference>
<protein>
    <submittedName>
        <fullName evidence="1">Sensor histidine kinase</fullName>
    </submittedName>
</protein>
<evidence type="ECO:0000313" key="1">
    <source>
        <dbReference type="EMBL" id="BAO04948.1"/>
    </source>
</evidence>
<sequence>MDKGNLFPTIVGNFTRIKLQKIDNLKIDSNEDYENLLDVVIYCNNDCTISCGIIIEQYNNKPQFTVTQFDALVSIKNSNLITNIKQLKNNNWGYEGFNDIDIVNINNINKAKNILLNHMKIKSF</sequence>
<dbReference type="HOGENOM" id="CLU_1999897_0_0_9"/>
<name>A0A060N8V0_CLOBO</name>